<organism evidence="2 3">
    <name type="scientific">Pseudomonas rustica</name>
    <dbReference type="NCBI Taxonomy" id="2827099"/>
    <lineage>
        <taxon>Bacteria</taxon>
        <taxon>Pseudomonadati</taxon>
        <taxon>Pseudomonadota</taxon>
        <taxon>Gammaproteobacteria</taxon>
        <taxon>Pseudomonadales</taxon>
        <taxon>Pseudomonadaceae</taxon>
        <taxon>Pseudomonas</taxon>
    </lineage>
</organism>
<proteinExistence type="predicted"/>
<evidence type="ECO:0000313" key="3">
    <source>
        <dbReference type="Proteomes" id="UP000676035"/>
    </source>
</evidence>
<feature type="region of interest" description="Disordered" evidence="1">
    <location>
        <begin position="33"/>
        <end position="60"/>
    </location>
</feature>
<name>A0ABS5MR58_9PSED</name>
<feature type="compositionally biased region" description="Polar residues" evidence="1">
    <location>
        <begin position="48"/>
        <end position="60"/>
    </location>
</feature>
<keyword evidence="3" id="KW-1185">Reference proteome</keyword>
<accession>A0ABS5MR58</accession>
<dbReference type="EMBL" id="JAGYHF010000001">
    <property type="protein sequence ID" value="MBS4076785.1"/>
    <property type="molecule type" value="Genomic_DNA"/>
</dbReference>
<reference evidence="2 3" key="1">
    <citation type="submission" date="2021-04" db="EMBL/GenBank/DDBJ databases">
        <title>Pseudomonas rustica sp. nov. isolated from raw milk.</title>
        <authorList>
            <person name="Fiedler G."/>
            <person name="Gieschler S."/>
            <person name="Kabisch J."/>
            <person name="Grimmler C."/>
            <person name="Brinks E."/>
            <person name="Wagner N."/>
            <person name="Hetzer B."/>
            <person name="Franz C.M.A.P."/>
            <person name="Boehnlein C."/>
        </authorList>
    </citation>
    <scope>NUCLEOTIDE SEQUENCE [LARGE SCALE GENOMIC DNA]</scope>
    <source>
        <strain evidence="2 3">MBT-4</strain>
    </source>
</reference>
<comment type="caution">
    <text evidence="2">The sequence shown here is derived from an EMBL/GenBank/DDBJ whole genome shotgun (WGS) entry which is preliminary data.</text>
</comment>
<evidence type="ECO:0000256" key="1">
    <source>
        <dbReference type="SAM" id="MobiDB-lite"/>
    </source>
</evidence>
<sequence length="60" mass="6818">MIYAAKIESERKAYTSKPKVQDKVLEKELDQMRADAAAGAEHKPTHHLMNQSKSSLEFDD</sequence>
<gene>
    <name evidence="2" type="ORF">KFS80_00575</name>
</gene>
<evidence type="ECO:0000313" key="2">
    <source>
        <dbReference type="EMBL" id="MBS4076785.1"/>
    </source>
</evidence>
<dbReference type="Proteomes" id="UP000676035">
    <property type="component" value="Unassembled WGS sequence"/>
</dbReference>
<protein>
    <submittedName>
        <fullName evidence="2">Uncharacterized protein</fullName>
    </submittedName>
</protein>